<dbReference type="Proteomes" id="UP000253551">
    <property type="component" value="Unassembled WGS sequence"/>
</dbReference>
<keyword evidence="2" id="KW-1185">Reference proteome</keyword>
<dbReference type="PANTHER" id="PTHR40050">
    <property type="entry name" value="INNER SPORE COAT PROTEIN H"/>
    <property type="match status" value="1"/>
</dbReference>
<name>A0A367IQM0_RHIST</name>
<feature type="non-terminal residue" evidence="1">
    <location>
        <position position="1"/>
    </location>
</feature>
<comment type="caution">
    <text evidence="1">The sequence shown here is derived from an EMBL/GenBank/DDBJ whole genome shotgun (WGS) entry which is preliminary data.</text>
</comment>
<protein>
    <recommendedName>
        <fullName evidence="3">Spore coat protein CotH</fullName>
    </recommendedName>
</protein>
<dbReference type="Pfam" id="PF08757">
    <property type="entry name" value="CotH"/>
    <property type="match status" value="1"/>
</dbReference>
<dbReference type="InterPro" id="IPR014867">
    <property type="entry name" value="Spore_coat_CotH_CotH2/3/7"/>
</dbReference>
<dbReference type="STRING" id="4846.A0A367IQM0"/>
<evidence type="ECO:0000313" key="1">
    <source>
        <dbReference type="EMBL" id="RCH79919.1"/>
    </source>
</evidence>
<accession>A0A367IQM0</accession>
<dbReference type="PANTHER" id="PTHR40050:SF1">
    <property type="entry name" value="INNER SPORE COAT PROTEIN H"/>
    <property type="match status" value="1"/>
</dbReference>
<gene>
    <name evidence="1" type="ORF">CU098_003803</name>
</gene>
<dbReference type="OrthoDB" id="10267127at2759"/>
<sequence length="509" mass="57849">INNNQYPLQQSSLNENLFSGIAPYGAQYRYSYITSSGQTAESVTRQLAGESVVATGNEFFNRSKTVYDVPEFPKAYNPVYPVYQSGMSRSNEIATLLVNADMDGLNKILKAPTKDHKYVEVYNMTYISHDEVYNFDGAGIKNSGQSSKDYAKQSFKIKFNKFNNVTKDRIFNRRSFKLRAEATDPTMAREKLYMDSLAAAGAASLQSHWVRLFVNQEPFGLFLMADDAFKGFTENLTNGGNKSDATGPTFKGNAMSETREANLVYKGPSNSSYDFNDVYILEDKGRDKNITKDSYTAPLINFMYRLNHTVMGNAQQPGNISELMDSTDNTMLHIALSFLTGSWDGFWYQASNYYLTQNRATDKWTLITYDFDETFGNNLEESDLVRVSYQNYSRPGSQRPLIDAFIKSPYYQPKFEDMLKTITKSFFNPQVMKARLVAWTEMLKEDIAWDYSLPYRSPGEKSDFTTDMFVNNMQTTVKGTIGILEWVSNRTSALEQQLSFSVNENTTSV</sequence>
<proteinExistence type="predicted"/>
<reference evidence="1 2" key="1">
    <citation type="journal article" date="2018" name="G3 (Bethesda)">
        <title>Phylogenetic and Phylogenomic Definition of Rhizopus Species.</title>
        <authorList>
            <person name="Gryganskyi A.P."/>
            <person name="Golan J."/>
            <person name="Dolatabadi S."/>
            <person name="Mondo S."/>
            <person name="Robb S."/>
            <person name="Idnurm A."/>
            <person name="Muszewska A."/>
            <person name="Steczkiewicz K."/>
            <person name="Masonjones S."/>
            <person name="Liao H.L."/>
            <person name="Gajdeczka M.T."/>
            <person name="Anike F."/>
            <person name="Vuek A."/>
            <person name="Anishchenko I.M."/>
            <person name="Voigt K."/>
            <person name="de Hoog G.S."/>
            <person name="Smith M.E."/>
            <person name="Heitman J."/>
            <person name="Vilgalys R."/>
            <person name="Stajich J.E."/>
        </authorList>
    </citation>
    <scope>NUCLEOTIDE SEQUENCE [LARGE SCALE GENOMIC DNA]</scope>
    <source>
        <strain evidence="1 2">LSU 92-RS-03</strain>
    </source>
</reference>
<organism evidence="1 2">
    <name type="scientific">Rhizopus stolonifer</name>
    <name type="common">Rhizopus nigricans</name>
    <dbReference type="NCBI Taxonomy" id="4846"/>
    <lineage>
        <taxon>Eukaryota</taxon>
        <taxon>Fungi</taxon>
        <taxon>Fungi incertae sedis</taxon>
        <taxon>Mucoromycota</taxon>
        <taxon>Mucoromycotina</taxon>
        <taxon>Mucoromycetes</taxon>
        <taxon>Mucorales</taxon>
        <taxon>Mucorineae</taxon>
        <taxon>Rhizopodaceae</taxon>
        <taxon>Rhizopus</taxon>
    </lineage>
</organism>
<dbReference type="AlphaFoldDB" id="A0A367IQM0"/>
<evidence type="ECO:0008006" key="3">
    <source>
        <dbReference type="Google" id="ProtNLM"/>
    </source>
</evidence>
<dbReference type="EMBL" id="PJQM01006290">
    <property type="protein sequence ID" value="RCH79919.1"/>
    <property type="molecule type" value="Genomic_DNA"/>
</dbReference>
<evidence type="ECO:0000313" key="2">
    <source>
        <dbReference type="Proteomes" id="UP000253551"/>
    </source>
</evidence>